<proteinExistence type="inferred from homology"/>
<keyword evidence="2 4" id="KW-0067">ATP-binding</keyword>
<dbReference type="InterPro" id="IPR005337">
    <property type="entry name" value="RapZ-like"/>
</dbReference>
<reference evidence="7 8" key="1">
    <citation type="journal article" date="2015" name="Genome Announc.">
        <title>Expanding the biotechnology potential of lactobacilli through comparative genomics of 213 strains and associated genera.</title>
        <authorList>
            <person name="Sun Z."/>
            <person name="Harris H.M."/>
            <person name="McCann A."/>
            <person name="Guo C."/>
            <person name="Argimon S."/>
            <person name="Zhang W."/>
            <person name="Yang X."/>
            <person name="Jeffery I.B."/>
            <person name="Cooney J.C."/>
            <person name="Kagawa T.F."/>
            <person name="Liu W."/>
            <person name="Song Y."/>
            <person name="Salvetti E."/>
            <person name="Wrobel A."/>
            <person name="Rasinkangas P."/>
            <person name="Parkhill J."/>
            <person name="Rea M.C."/>
            <person name="O'Sullivan O."/>
            <person name="Ritari J."/>
            <person name="Douillard F.P."/>
            <person name="Paul Ross R."/>
            <person name="Yang R."/>
            <person name="Briner A.E."/>
            <person name="Felis G.E."/>
            <person name="de Vos W.M."/>
            <person name="Barrangou R."/>
            <person name="Klaenhammer T.R."/>
            <person name="Caufield P.W."/>
            <person name="Cui Y."/>
            <person name="Zhang H."/>
            <person name="O'Toole P.W."/>
        </authorList>
    </citation>
    <scope>NUCLEOTIDE SEQUENCE [LARGE SCALE GENOMIC DNA]</scope>
    <source>
        <strain evidence="7 8">DSM 20690</strain>
    </source>
</reference>
<dbReference type="Proteomes" id="UP000051565">
    <property type="component" value="Unassembled WGS sequence"/>
</dbReference>
<accession>A0A0R2JQ78</accession>
<dbReference type="STRING" id="53444.AYR59_06970"/>
<dbReference type="AlphaFoldDB" id="A0A0R2JQ78"/>
<gene>
    <name evidence="7" type="ORF">IV52_GL000692</name>
</gene>
<evidence type="ECO:0000256" key="2">
    <source>
        <dbReference type="ARBA" id="ARBA00022840"/>
    </source>
</evidence>
<organism evidence="7 8">
    <name type="scientific">Fructilactobacillus lindneri DSM 20690 = JCM 11027</name>
    <dbReference type="NCBI Taxonomy" id="1122148"/>
    <lineage>
        <taxon>Bacteria</taxon>
        <taxon>Bacillati</taxon>
        <taxon>Bacillota</taxon>
        <taxon>Bacilli</taxon>
        <taxon>Lactobacillales</taxon>
        <taxon>Lactobacillaceae</taxon>
        <taxon>Fructilactobacillus</taxon>
    </lineage>
</organism>
<evidence type="ECO:0000259" key="6">
    <source>
        <dbReference type="Pfam" id="PF22740"/>
    </source>
</evidence>
<keyword evidence="3 4" id="KW-0342">GTP-binding</keyword>
<dbReference type="GO" id="GO:0005525">
    <property type="term" value="F:GTP binding"/>
    <property type="evidence" value="ECO:0007669"/>
    <property type="project" value="UniProtKB-UniRule"/>
</dbReference>
<dbReference type="PIRSF" id="PIRSF005052">
    <property type="entry name" value="P-loopkin"/>
    <property type="match status" value="1"/>
</dbReference>
<dbReference type="InterPro" id="IPR027417">
    <property type="entry name" value="P-loop_NTPase"/>
</dbReference>
<dbReference type="SUPFAM" id="SSF52540">
    <property type="entry name" value="P-loop containing nucleoside triphosphate hydrolases"/>
    <property type="match status" value="1"/>
</dbReference>
<dbReference type="InterPro" id="IPR053931">
    <property type="entry name" value="RapZ_C"/>
</dbReference>
<feature type="binding site" evidence="4">
    <location>
        <begin position="18"/>
        <end position="25"/>
    </location>
    <ligand>
        <name>ATP</name>
        <dbReference type="ChEBI" id="CHEBI:30616"/>
    </ligand>
</feature>
<dbReference type="PANTHER" id="PTHR30448">
    <property type="entry name" value="RNASE ADAPTER PROTEIN RAPZ"/>
    <property type="match status" value="1"/>
</dbReference>
<keyword evidence="1 4" id="KW-0547">Nucleotide-binding</keyword>
<protein>
    <submittedName>
        <fullName evidence="7">Uncharacterized protein</fullName>
    </submittedName>
</protein>
<dbReference type="GO" id="GO:0005524">
    <property type="term" value="F:ATP binding"/>
    <property type="evidence" value="ECO:0007669"/>
    <property type="project" value="UniProtKB-UniRule"/>
</dbReference>
<dbReference type="InterPro" id="IPR053930">
    <property type="entry name" value="RapZ-like_N"/>
</dbReference>
<dbReference type="Pfam" id="PF03668">
    <property type="entry name" value="RapZ-like_N"/>
    <property type="match status" value="1"/>
</dbReference>
<dbReference type="Pfam" id="PF22740">
    <property type="entry name" value="PapZ_C"/>
    <property type="match status" value="1"/>
</dbReference>
<keyword evidence="8" id="KW-1185">Reference proteome</keyword>
<evidence type="ECO:0000256" key="3">
    <source>
        <dbReference type="ARBA" id="ARBA00023134"/>
    </source>
</evidence>
<evidence type="ECO:0000313" key="8">
    <source>
        <dbReference type="Proteomes" id="UP000051565"/>
    </source>
</evidence>
<dbReference type="Gene3D" id="3.40.50.300">
    <property type="entry name" value="P-loop containing nucleotide triphosphate hydrolases"/>
    <property type="match status" value="1"/>
</dbReference>
<name>A0A0R2JQ78_9LACO</name>
<evidence type="ECO:0000259" key="5">
    <source>
        <dbReference type="Pfam" id="PF03668"/>
    </source>
</evidence>
<feature type="domain" description="RapZ C-terminal" evidence="6">
    <location>
        <begin position="173"/>
        <end position="291"/>
    </location>
</feature>
<evidence type="ECO:0000313" key="7">
    <source>
        <dbReference type="EMBL" id="KRN79283.1"/>
    </source>
</evidence>
<dbReference type="NCBIfam" id="NF003828">
    <property type="entry name" value="PRK05416.1"/>
    <property type="match status" value="1"/>
</dbReference>
<feature type="domain" description="RapZ-like N-terminal" evidence="5">
    <location>
        <begin position="12"/>
        <end position="167"/>
    </location>
</feature>
<dbReference type="HAMAP" id="MF_00636">
    <property type="entry name" value="RapZ_like"/>
    <property type="match status" value="1"/>
</dbReference>
<sequence>MFGGISMLKDDQLVIITGMSGAGKTRAMQTFEDLGYFCVDNLPPTLIYKFTELLRTSSEINKVALVVDLRAPGSSQEVVNSLITIAKNNNPKENVIFLDASDEKLVSRYEESRRDHPLARNGRVIDGIEKERKLMSQVKDNANIVINTTDLSPKQLQNKIINRFEKNGSEKFHVELMSFGFKYGLPIDSDMSFDVRFLSNPYYISELRNQTGLDKPVYDYVMEQSEADEYFEKVFDLLKFVLPKIKSSAKAGETIAIGCTGGQHRSVAMTERLVAALKKLGFTVNVTHRDINRHKGVH</sequence>
<dbReference type="PATRIC" id="fig|1122148.6.peg.714"/>
<evidence type="ECO:0000256" key="4">
    <source>
        <dbReference type="HAMAP-Rule" id="MF_00636"/>
    </source>
</evidence>
<dbReference type="EMBL" id="JQBT01000032">
    <property type="protein sequence ID" value="KRN79283.1"/>
    <property type="molecule type" value="Genomic_DNA"/>
</dbReference>
<dbReference type="PANTHER" id="PTHR30448:SF0">
    <property type="entry name" value="RNASE ADAPTER PROTEIN RAPZ"/>
    <property type="match status" value="1"/>
</dbReference>
<evidence type="ECO:0000256" key="1">
    <source>
        <dbReference type="ARBA" id="ARBA00022741"/>
    </source>
</evidence>
<feature type="binding site" evidence="4">
    <location>
        <begin position="68"/>
        <end position="71"/>
    </location>
    <ligand>
        <name>GTP</name>
        <dbReference type="ChEBI" id="CHEBI:37565"/>
    </ligand>
</feature>
<comment type="caution">
    <text evidence="7">The sequence shown here is derived from an EMBL/GenBank/DDBJ whole genome shotgun (WGS) entry which is preliminary data.</text>
</comment>